<name>A0A0K8T8K7_LYGHE</name>
<accession>A0A0K8T8K7</accession>
<keyword evidence="1" id="KW-0472">Membrane</keyword>
<reference evidence="2" key="1">
    <citation type="submission" date="2014-09" db="EMBL/GenBank/DDBJ databases">
        <authorList>
            <person name="Magalhaes I.L.F."/>
            <person name="Oliveira U."/>
            <person name="Santos F.R."/>
            <person name="Vidigal T.H.D.A."/>
            <person name="Brescovit A.D."/>
            <person name="Santos A.J."/>
        </authorList>
    </citation>
    <scope>NUCLEOTIDE SEQUENCE</scope>
</reference>
<dbReference type="AlphaFoldDB" id="A0A0K8T8K7"/>
<feature type="transmembrane region" description="Helical" evidence="1">
    <location>
        <begin position="50"/>
        <end position="71"/>
    </location>
</feature>
<dbReference type="EMBL" id="GBRD01004090">
    <property type="protein sequence ID" value="JAG61731.1"/>
    <property type="molecule type" value="Transcribed_RNA"/>
</dbReference>
<keyword evidence="1" id="KW-1133">Transmembrane helix</keyword>
<keyword evidence="1" id="KW-0812">Transmembrane</keyword>
<evidence type="ECO:0000256" key="1">
    <source>
        <dbReference type="SAM" id="Phobius"/>
    </source>
</evidence>
<feature type="non-terminal residue" evidence="2">
    <location>
        <position position="1"/>
    </location>
</feature>
<evidence type="ECO:0000313" key="2">
    <source>
        <dbReference type="EMBL" id="JAG61731.1"/>
    </source>
</evidence>
<proteinExistence type="predicted"/>
<protein>
    <submittedName>
        <fullName evidence="2">Uncharacterized protein</fullName>
    </submittedName>
</protein>
<organism evidence="2">
    <name type="scientific">Lygus hesperus</name>
    <name type="common">Western plant bug</name>
    <dbReference type="NCBI Taxonomy" id="30085"/>
    <lineage>
        <taxon>Eukaryota</taxon>
        <taxon>Metazoa</taxon>
        <taxon>Ecdysozoa</taxon>
        <taxon>Arthropoda</taxon>
        <taxon>Hexapoda</taxon>
        <taxon>Insecta</taxon>
        <taxon>Pterygota</taxon>
        <taxon>Neoptera</taxon>
        <taxon>Paraneoptera</taxon>
        <taxon>Hemiptera</taxon>
        <taxon>Heteroptera</taxon>
        <taxon>Panheteroptera</taxon>
        <taxon>Cimicomorpha</taxon>
        <taxon>Miridae</taxon>
        <taxon>Mirini</taxon>
        <taxon>Lygus</taxon>
    </lineage>
</organism>
<sequence>RNGKNRNKANVESMFFGLRRLSPHRLLSVAAIVLRRYICQGKFLHIQSGALVVITSNMNTFAIMGFALLCLSQVHGEHGDLLHSLFNEKTRELKSEKLPETGIFLAADPVDPLCNANEVMLNGTTLMKNTLDIVQETFQVVYTARYPSSGTSNCDYFGTTVFGKFRCFLLEFNDVKLAIADVSGKVGDYKKRSADLLTGIRYYMKNCINKI</sequence>